<protein>
    <submittedName>
        <fullName evidence="1">Uncharacterized protein</fullName>
    </submittedName>
</protein>
<comment type="caution">
    <text evidence="1">The sequence shown here is derived from an EMBL/GenBank/DDBJ whole genome shotgun (WGS) entry which is preliminary data.</text>
</comment>
<evidence type="ECO:0000313" key="1">
    <source>
        <dbReference type="EMBL" id="KIX15052.1"/>
    </source>
</evidence>
<dbReference type="InParanoid" id="A0A0D2GJY3"/>
<gene>
    <name evidence="1" type="ORF">X474_05910</name>
</gene>
<keyword evidence="2" id="KW-1185">Reference proteome</keyword>
<dbReference type="Proteomes" id="UP000032233">
    <property type="component" value="Unassembled WGS sequence"/>
</dbReference>
<proteinExistence type="predicted"/>
<dbReference type="AlphaFoldDB" id="A0A0D2GJY3"/>
<name>A0A0D2GJY3_9BACT</name>
<reference evidence="1 2" key="1">
    <citation type="submission" date="2013-11" db="EMBL/GenBank/DDBJ databases">
        <title>Metagenomic analysis of a methanogenic consortium involved in long chain n-alkane degradation.</title>
        <authorList>
            <person name="Davidova I.A."/>
            <person name="Callaghan A.V."/>
            <person name="Wawrik B."/>
            <person name="Pruitt S."/>
            <person name="Marks C."/>
            <person name="Duncan K.E."/>
            <person name="Suflita J.M."/>
        </authorList>
    </citation>
    <scope>NUCLEOTIDE SEQUENCE [LARGE SCALE GENOMIC DNA]</scope>
    <source>
        <strain evidence="1 2">SPR</strain>
    </source>
</reference>
<dbReference type="EMBL" id="AZAC01000005">
    <property type="protein sequence ID" value="KIX15052.1"/>
    <property type="molecule type" value="Genomic_DNA"/>
</dbReference>
<evidence type="ECO:0000313" key="2">
    <source>
        <dbReference type="Proteomes" id="UP000032233"/>
    </source>
</evidence>
<sequence length="56" mass="6117">MEIHFLLIQLPSKTGSNLQTTFLGPASKKDKGLFLKHGAQILQVKIAPPTVFQAIT</sequence>
<accession>A0A0D2GJY3</accession>
<organism evidence="1 2">
    <name type="scientific">Dethiosulfatarculus sandiegensis</name>
    <dbReference type="NCBI Taxonomy" id="1429043"/>
    <lineage>
        <taxon>Bacteria</taxon>
        <taxon>Pseudomonadati</taxon>
        <taxon>Thermodesulfobacteriota</taxon>
        <taxon>Desulfarculia</taxon>
        <taxon>Desulfarculales</taxon>
        <taxon>Desulfarculaceae</taxon>
        <taxon>Dethiosulfatarculus</taxon>
    </lineage>
</organism>